<evidence type="ECO:0000313" key="3">
    <source>
        <dbReference type="Proteomes" id="UP000036122"/>
    </source>
</evidence>
<reference evidence="2 3" key="1">
    <citation type="submission" date="2014-07" db="EMBL/GenBank/DDBJ databases">
        <authorList>
            <person name="Harkins D.M."/>
            <person name="Lesho E."/>
            <person name="Waterman P.E."/>
            <person name="Chan A."/>
            <person name="Fouts D.E."/>
        </authorList>
    </citation>
    <scope>NUCLEOTIDE SEQUENCE [LARGE SCALE GENOMIC DNA]</scope>
    <source>
        <strain evidence="2 3">MRSN 3527</strain>
    </source>
</reference>
<dbReference type="InterPro" id="IPR057700">
    <property type="entry name" value="DUF7940"/>
</dbReference>
<dbReference type="EMBL" id="JPHZ01000007">
    <property type="protein sequence ID" value="KLT91564.1"/>
    <property type="molecule type" value="Genomic_DNA"/>
</dbReference>
<name>A0A0J1AAU4_ACIBA</name>
<keyword evidence="1" id="KW-1133">Transmembrane helix</keyword>
<dbReference type="PATRIC" id="fig|1409923.3.peg.542"/>
<sequence>MSQWKRNFRRQLAKQNAVKNQLVVNESQSIQGVSVKLKKRWIVENWRSGWLWLSNWILLVIAWVGYNGVPPEIIALIPEANRENVIPVLSALGVVFRFIDQNRKKPLPPASDTFKEDV</sequence>
<dbReference type="Pfam" id="PF25612">
    <property type="entry name" value="DUF7940"/>
    <property type="match status" value="1"/>
</dbReference>
<evidence type="ECO:0000256" key="1">
    <source>
        <dbReference type="SAM" id="Phobius"/>
    </source>
</evidence>
<evidence type="ECO:0000313" key="2">
    <source>
        <dbReference type="EMBL" id="KLT91564.1"/>
    </source>
</evidence>
<keyword evidence="1" id="KW-0472">Membrane</keyword>
<dbReference type="Proteomes" id="UP000036122">
    <property type="component" value="Unassembled WGS sequence"/>
</dbReference>
<feature type="transmembrane region" description="Helical" evidence="1">
    <location>
        <begin position="46"/>
        <end position="64"/>
    </location>
</feature>
<comment type="caution">
    <text evidence="2">The sequence shown here is derived from an EMBL/GenBank/DDBJ whole genome shotgun (WGS) entry which is preliminary data.</text>
</comment>
<organism evidence="2 3">
    <name type="scientific">Acinetobacter baumannii MRSN 3527</name>
    <dbReference type="NCBI Taxonomy" id="1409923"/>
    <lineage>
        <taxon>Bacteria</taxon>
        <taxon>Pseudomonadati</taxon>
        <taxon>Pseudomonadota</taxon>
        <taxon>Gammaproteobacteria</taxon>
        <taxon>Moraxellales</taxon>
        <taxon>Moraxellaceae</taxon>
        <taxon>Acinetobacter</taxon>
        <taxon>Acinetobacter calcoaceticus/baumannii complex</taxon>
    </lineage>
</organism>
<proteinExistence type="predicted"/>
<gene>
    <name evidence="2" type="ORF">T630_2382</name>
</gene>
<protein>
    <submittedName>
        <fullName evidence="2">Uncharacterized protein</fullName>
    </submittedName>
</protein>
<dbReference type="RefSeq" id="WP_000084785.1">
    <property type="nucleotide sequence ID" value="NZ_JPHZ01000007.1"/>
</dbReference>
<dbReference type="AlphaFoldDB" id="A0A0J1AAU4"/>
<accession>A0A0J1AAU4</accession>
<keyword evidence="1" id="KW-0812">Transmembrane</keyword>